<comment type="similarity">
    <text evidence="2">Belongs to the DadA oxidoreductase family.</text>
</comment>
<evidence type="ECO:0000256" key="4">
    <source>
        <dbReference type="ARBA" id="ARBA00023002"/>
    </source>
</evidence>
<dbReference type="AlphaFoldDB" id="A0A1G9NI81"/>
<evidence type="ECO:0000313" key="6">
    <source>
        <dbReference type="EMBL" id="SDL85697.1"/>
    </source>
</evidence>
<evidence type="ECO:0000313" key="7">
    <source>
        <dbReference type="Proteomes" id="UP000198510"/>
    </source>
</evidence>
<dbReference type="PANTHER" id="PTHR13847:SF286">
    <property type="entry name" value="D-AMINO ACID DEHYDROGENASE"/>
    <property type="match status" value="1"/>
</dbReference>
<name>A0A1G9NI81_9BACT</name>
<accession>A0A1G9NI81</accession>
<dbReference type="PANTHER" id="PTHR13847">
    <property type="entry name" value="SARCOSINE DEHYDROGENASE-RELATED"/>
    <property type="match status" value="1"/>
</dbReference>
<proteinExistence type="inferred from homology"/>
<evidence type="ECO:0000259" key="5">
    <source>
        <dbReference type="Pfam" id="PF01266"/>
    </source>
</evidence>
<dbReference type="Pfam" id="PF01266">
    <property type="entry name" value="DAO"/>
    <property type="match status" value="1"/>
</dbReference>
<dbReference type="Gene3D" id="3.30.9.10">
    <property type="entry name" value="D-Amino Acid Oxidase, subunit A, domain 2"/>
    <property type="match status" value="1"/>
</dbReference>
<organism evidence="6 7">
    <name type="scientific">Catalinimonas alkaloidigena</name>
    <dbReference type="NCBI Taxonomy" id="1075417"/>
    <lineage>
        <taxon>Bacteria</taxon>
        <taxon>Pseudomonadati</taxon>
        <taxon>Bacteroidota</taxon>
        <taxon>Cytophagia</taxon>
        <taxon>Cytophagales</taxon>
        <taxon>Catalimonadaceae</taxon>
        <taxon>Catalinimonas</taxon>
    </lineage>
</organism>
<dbReference type="STRING" id="1075417.SAMN05421823_108290"/>
<evidence type="ECO:0000256" key="1">
    <source>
        <dbReference type="ARBA" id="ARBA00001974"/>
    </source>
</evidence>
<comment type="cofactor">
    <cofactor evidence="1">
        <name>FAD</name>
        <dbReference type="ChEBI" id="CHEBI:57692"/>
    </cofactor>
</comment>
<reference evidence="6 7" key="1">
    <citation type="submission" date="2016-10" db="EMBL/GenBank/DDBJ databases">
        <authorList>
            <person name="de Groot N.N."/>
        </authorList>
    </citation>
    <scope>NUCLEOTIDE SEQUENCE [LARGE SCALE GENOMIC DNA]</scope>
    <source>
        <strain evidence="6 7">DSM 25186</strain>
    </source>
</reference>
<keyword evidence="3" id="KW-0285">Flavoprotein</keyword>
<dbReference type="OrthoDB" id="9799943at2"/>
<dbReference type="GO" id="GO:0005737">
    <property type="term" value="C:cytoplasm"/>
    <property type="evidence" value="ECO:0007669"/>
    <property type="project" value="TreeGrafter"/>
</dbReference>
<keyword evidence="7" id="KW-1185">Reference proteome</keyword>
<feature type="domain" description="FAD dependent oxidoreductase" evidence="5">
    <location>
        <begin position="8"/>
        <end position="374"/>
    </location>
</feature>
<evidence type="ECO:0000256" key="3">
    <source>
        <dbReference type="ARBA" id="ARBA00022630"/>
    </source>
</evidence>
<dbReference type="SUPFAM" id="SSF51905">
    <property type="entry name" value="FAD/NAD(P)-binding domain"/>
    <property type="match status" value="1"/>
</dbReference>
<dbReference type="RefSeq" id="WP_089685345.1">
    <property type="nucleotide sequence ID" value="NZ_FNFO01000008.1"/>
</dbReference>
<keyword evidence="4" id="KW-0560">Oxidoreductase</keyword>
<dbReference type="Proteomes" id="UP000198510">
    <property type="component" value="Unassembled WGS sequence"/>
</dbReference>
<dbReference type="InterPro" id="IPR036188">
    <property type="entry name" value="FAD/NAD-bd_sf"/>
</dbReference>
<evidence type="ECO:0000256" key="2">
    <source>
        <dbReference type="ARBA" id="ARBA00009410"/>
    </source>
</evidence>
<dbReference type="EMBL" id="FNFO01000008">
    <property type="protein sequence ID" value="SDL85697.1"/>
    <property type="molecule type" value="Genomic_DNA"/>
</dbReference>
<protein>
    <submittedName>
        <fullName evidence="6">FAD dependent oxidoreductase TIGR03364</fullName>
    </submittedName>
</protein>
<dbReference type="NCBIfam" id="TIGR03364">
    <property type="entry name" value="HpnW_proposed"/>
    <property type="match status" value="1"/>
</dbReference>
<sequence length="386" mass="42659">MRKHCHADVAVVGAGIVGLATALANARRGQRVVLLERSPRATGASIRNFGLIWPIGQTAGPALQRALRSRDIWQEVTQQAGIWTRPNGSLHLAYHPDEWQVLQEFAAQAMGQGYACRLLSPDAVRQKSPAVKPEGLQGGLWSETEMTVDPREAIRRLPDYLHETYGVRLCFNETVTEIEAPYVHTATTTWEVDRIFVCSGSDFETLYPQHYAASGITKCKLQMMRTAPQPGGWQLGPSLCAGLTLGHYTSFSQCPSLPLLQQRFAEELPEYVSRGIHLLLAQNGRGELVIGDSHEYGDNPEPFDREDTNQLILRYLRTFADVPSFEIAERWHGIYPKLAGHTEWVTEPAPGVTLINALSGAGMTLSFGLAEEVVQGTYQEAPVTKV</sequence>
<dbReference type="Gene3D" id="3.50.50.60">
    <property type="entry name" value="FAD/NAD(P)-binding domain"/>
    <property type="match status" value="1"/>
</dbReference>
<dbReference type="InterPro" id="IPR017741">
    <property type="entry name" value="FAD-dependent_OxRdtase_HpnW"/>
</dbReference>
<dbReference type="GO" id="GO:0016491">
    <property type="term" value="F:oxidoreductase activity"/>
    <property type="evidence" value="ECO:0007669"/>
    <property type="project" value="UniProtKB-KW"/>
</dbReference>
<dbReference type="InterPro" id="IPR006076">
    <property type="entry name" value="FAD-dep_OxRdtase"/>
</dbReference>
<gene>
    <name evidence="6" type="ORF">SAMN05421823_108290</name>
</gene>